<dbReference type="InterPro" id="IPR013785">
    <property type="entry name" value="Aldolase_TIM"/>
</dbReference>
<dbReference type="InterPro" id="IPR000891">
    <property type="entry name" value="PYR_CT"/>
</dbReference>
<reference evidence="4" key="1">
    <citation type="journal article" date="2020" name="ISME J.">
        <title>Gammaproteobacteria mediating utilization of methyl-, sulfur- and petroleum organic compounds in deep ocean hydrothermal plumes.</title>
        <authorList>
            <person name="Zhou Z."/>
            <person name="Liu Y."/>
            <person name="Pan J."/>
            <person name="Cron B.R."/>
            <person name="Toner B.M."/>
            <person name="Anantharaman K."/>
            <person name="Breier J.A."/>
            <person name="Dick G.J."/>
            <person name="Li M."/>
        </authorList>
    </citation>
    <scope>NUCLEOTIDE SEQUENCE</scope>
    <source>
        <strain evidence="4">SZUA-1501</strain>
    </source>
</reference>
<dbReference type="GO" id="GO:0005737">
    <property type="term" value="C:cytoplasm"/>
    <property type="evidence" value="ECO:0007669"/>
    <property type="project" value="TreeGrafter"/>
</dbReference>
<dbReference type="GO" id="GO:0006814">
    <property type="term" value="P:sodium ion transport"/>
    <property type="evidence" value="ECO:0007669"/>
    <property type="project" value="InterPro"/>
</dbReference>
<dbReference type="InterPro" id="IPR003379">
    <property type="entry name" value="Carboxylase_cons_dom"/>
</dbReference>
<dbReference type="NCBIfam" id="TIGR01108">
    <property type="entry name" value="oadA"/>
    <property type="match status" value="1"/>
</dbReference>
<name>A0A9D0YS83_AQUAO</name>
<evidence type="ECO:0000313" key="4">
    <source>
        <dbReference type="EMBL" id="HIP98792.1"/>
    </source>
</evidence>
<evidence type="ECO:0000259" key="2">
    <source>
        <dbReference type="PROSITE" id="PS50968"/>
    </source>
</evidence>
<dbReference type="SUPFAM" id="SSF51569">
    <property type="entry name" value="Aldolase"/>
    <property type="match status" value="1"/>
</dbReference>
<dbReference type="Gene3D" id="2.40.50.100">
    <property type="match status" value="1"/>
</dbReference>
<dbReference type="PANTHER" id="PTHR43778:SF2">
    <property type="entry name" value="PYRUVATE CARBOXYLASE, MITOCHONDRIAL"/>
    <property type="match status" value="1"/>
</dbReference>
<accession>A0A9D0YS83</accession>
<dbReference type="EMBL" id="DQVE01000056">
    <property type="protein sequence ID" value="HIP98792.1"/>
    <property type="molecule type" value="Genomic_DNA"/>
</dbReference>
<dbReference type="GO" id="GO:0004736">
    <property type="term" value="F:pyruvate carboxylase activity"/>
    <property type="evidence" value="ECO:0007669"/>
    <property type="project" value="UniProtKB-ARBA"/>
</dbReference>
<dbReference type="GO" id="GO:0008948">
    <property type="term" value="F:oxaloacetate decarboxylase activity"/>
    <property type="evidence" value="ECO:0007669"/>
    <property type="project" value="InterPro"/>
</dbReference>
<dbReference type="Gene3D" id="3.20.20.70">
    <property type="entry name" value="Aldolase class I"/>
    <property type="match status" value="1"/>
</dbReference>
<dbReference type="Proteomes" id="UP000606463">
    <property type="component" value="Unassembled WGS sequence"/>
</dbReference>
<dbReference type="FunFam" id="2.40.50.100:FF:000003">
    <property type="entry name" value="Acetyl-CoA carboxylase biotin carboxyl carrier protein"/>
    <property type="match status" value="1"/>
</dbReference>
<dbReference type="AlphaFoldDB" id="A0A9D0YS83"/>
<dbReference type="Pfam" id="PF00682">
    <property type="entry name" value="HMGL-like"/>
    <property type="match status" value="1"/>
</dbReference>
<sequence>MGKNFETKRKVELTDVTCRDGIQSLLATRVRTEDLLPAVEKLDKLGFWSLEVWGGATFDVCLRYLKEDPWERLRKFKEVAKNTRLEMLVRGQSLVGYRHYPDDVVDAFIKKAVDNGIDVVRVFDALNDVRNMERAIKSAKEAGAIVKGAISYTISPVHTIDKYVEIAKELAELGVDIISIKDMAGLLSPYVAYKLVKRLKEEIGLPVHVHAQTTSALAMMAYLKAVEAGADIIDTDCYSMSLQTAHPTGETMIYALKEFGYEVPVDMQGYKEVGDYMVDVRKKYKKYDVAPPWPDVDVLIHQIPGGMITNFMSQLKEQGLEDKLNEVLEEVVRVREDLGYPPLVTPTSQIVGTQALINVLHGERYKVITKEVKDYVKGLYGRPPAPIKEELIKKILGDEKPLYDIRPADLLEPMLDKIRKEAIEAGARSEEDILSYAILPVVAKEFFEWREKFEKGEVPPPEVEESLGEIPQECLAPYEFQVTVHGETYNVEIAGVGEKTPAGRPYFIRIDGRLEEVMVQPIREAEVISGQFSETPEGTIAVGKRPRPKGVGDVTSPVSGKVTDIKVNVGDEVKEGDVLLIVEAMKMANEVHAPVSGTVEEILVRVGEHVNPDEVLIRIKPKRN</sequence>
<dbReference type="Pfam" id="PF02436">
    <property type="entry name" value="PYC_OADA"/>
    <property type="match status" value="1"/>
</dbReference>
<dbReference type="PANTHER" id="PTHR43778">
    <property type="entry name" value="PYRUVATE CARBOXYLASE"/>
    <property type="match status" value="1"/>
</dbReference>
<proteinExistence type="predicted"/>
<dbReference type="InterPro" id="IPR011053">
    <property type="entry name" value="Single_hybrid_motif"/>
</dbReference>
<comment type="caution">
    <text evidence="4">The sequence shown here is derived from an EMBL/GenBank/DDBJ whole genome shotgun (WGS) entry which is preliminary data.</text>
</comment>
<dbReference type="SUPFAM" id="SSF51230">
    <property type="entry name" value="Single hybrid motif"/>
    <property type="match status" value="1"/>
</dbReference>
<dbReference type="PROSITE" id="PS50991">
    <property type="entry name" value="PYR_CT"/>
    <property type="match status" value="1"/>
</dbReference>
<feature type="domain" description="Pyruvate carboxyltransferase" evidence="3">
    <location>
        <begin position="11"/>
        <end position="271"/>
    </location>
</feature>
<organism evidence="4 5">
    <name type="scientific">Aquifex aeolicus</name>
    <dbReference type="NCBI Taxonomy" id="63363"/>
    <lineage>
        <taxon>Bacteria</taxon>
        <taxon>Pseudomonadati</taxon>
        <taxon>Aquificota</taxon>
        <taxon>Aquificia</taxon>
        <taxon>Aquificales</taxon>
        <taxon>Aquificaceae</taxon>
        <taxon>Aquifex</taxon>
    </lineage>
</organism>
<keyword evidence="1" id="KW-0092">Biotin</keyword>
<evidence type="ECO:0000256" key="1">
    <source>
        <dbReference type="ARBA" id="ARBA00023267"/>
    </source>
</evidence>
<evidence type="ECO:0000313" key="5">
    <source>
        <dbReference type="Proteomes" id="UP000606463"/>
    </source>
</evidence>
<feature type="domain" description="Lipoyl-binding" evidence="2">
    <location>
        <begin position="542"/>
        <end position="620"/>
    </location>
</feature>
<dbReference type="CDD" id="cd06850">
    <property type="entry name" value="biotinyl_domain"/>
    <property type="match status" value="1"/>
</dbReference>
<dbReference type="NCBIfam" id="NF006761">
    <property type="entry name" value="PRK09282.1"/>
    <property type="match status" value="1"/>
</dbReference>
<dbReference type="PROSITE" id="PS00188">
    <property type="entry name" value="BIOTIN"/>
    <property type="match status" value="1"/>
</dbReference>
<dbReference type="CDD" id="cd07937">
    <property type="entry name" value="DRE_TIM_PC_TC_5S"/>
    <property type="match status" value="1"/>
</dbReference>
<dbReference type="InterPro" id="IPR005776">
    <property type="entry name" value="OadA"/>
</dbReference>
<dbReference type="GO" id="GO:0006094">
    <property type="term" value="P:gluconeogenesis"/>
    <property type="evidence" value="ECO:0007669"/>
    <property type="project" value="TreeGrafter"/>
</dbReference>
<dbReference type="InterPro" id="IPR000089">
    <property type="entry name" value="Biotin_lipoyl"/>
</dbReference>
<dbReference type="Pfam" id="PF00364">
    <property type="entry name" value="Biotin_lipoyl"/>
    <property type="match status" value="1"/>
</dbReference>
<dbReference type="InterPro" id="IPR055268">
    <property type="entry name" value="PCB-like"/>
</dbReference>
<gene>
    <name evidence="4" type="primary">oadA</name>
    <name evidence="4" type="ORF">EYH37_05495</name>
</gene>
<protein>
    <submittedName>
        <fullName evidence="4">Oxaloacetate decarboxylase subunit alpha</fullName>
    </submittedName>
</protein>
<dbReference type="PROSITE" id="PS50968">
    <property type="entry name" value="BIOTINYL_LIPOYL"/>
    <property type="match status" value="1"/>
</dbReference>
<evidence type="ECO:0000259" key="3">
    <source>
        <dbReference type="PROSITE" id="PS50991"/>
    </source>
</evidence>
<dbReference type="InterPro" id="IPR001882">
    <property type="entry name" value="Biotin_BS"/>
</dbReference>
<dbReference type="SUPFAM" id="SSF89000">
    <property type="entry name" value="post-HMGL domain-like"/>
    <property type="match status" value="1"/>
</dbReference>